<proteinExistence type="predicted"/>
<reference evidence="2" key="1">
    <citation type="submission" date="2021-02" db="EMBL/GenBank/DDBJ databases">
        <title>PHA producing bacteria isolated from coastal sediment in Guangdong, Shenzhen.</title>
        <authorList>
            <person name="Zheng W."/>
            <person name="Yu S."/>
            <person name="Huang Y."/>
        </authorList>
    </citation>
    <scope>NUCLEOTIDE SEQUENCE</scope>
    <source>
        <strain evidence="2">TN14-10</strain>
    </source>
</reference>
<protein>
    <submittedName>
        <fullName evidence="2">DUF4381 domain-containing protein</fullName>
    </submittedName>
</protein>
<feature type="transmembrane region" description="Helical" evidence="1">
    <location>
        <begin position="27"/>
        <end position="47"/>
    </location>
</feature>
<dbReference type="AlphaFoldDB" id="A0A939IMX5"/>
<keyword evidence="1" id="KW-0472">Membrane</keyword>
<dbReference type="EMBL" id="JAFKCZ010000011">
    <property type="protein sequence ID" value="MBN7797985.1"/>
    <property type="molecule type" value="Genomic_DNA"/>
</dbReference>
<sequence length="159" mass="18216">MQAQDPLAQLHPLRQPPEPHWWPPAPGWWLLAALALVALAALALWLWRRHRARRYRRLAVAQLDALHAACTASSDKPFIEPCNRLLKAVAVRSFPRREVAALNGEAWLDFLNDTAGGKGPPLFGPAFVRQLYRPPAEEIERDDLYRAARQWIRRHRSGR</sequence>
<evidence type="ECO:0000313" key="2">
    <source>
        <dbReference type="EMBL" id="MBN7797985.1"/>
    </source>
</evidence>
<name>A0A939IMX5_9GAMM</name>
<organism evidence="2 3">
    <name type="scientific">Parahaliea mediterranea</name>
    <dbReference type="NCBI Taxonomy" id="651086"/>
    <lineage>
        <taxon>Bacteria</taxon>
        <taxon>Pseudomonadati</taxon>
        <taxon>Pseudomonadota</taxon>
        <taxon>Gammaproteobacteria</taxon>
        <taxon>Cellvibrionales</taxon>
        <taxon>Halieaceae</taxon>
        <taxon>Parahaliea</taxon>
    </lineage>
</organism>
<keyword evidence="1" id="KW-0812">Transmembrane</keyword>
<dbReference type="Proteomes" id="UP000664303">
    <property type="component" value="Unassembled WGS sequence"/>
</dbReference>
<dbReference type="InterPro" id="IPR025489">
    <property type="entry name" value="DUF4381"/>
</dbReference>
<evidence type="ECO:0000256" key="1">
    <source>
        <dbReference type="SAM" id="Phobius"/>
    </source>
</evidence>
<keyword evidence="1" id="KW-1133">Transmembrane helix</keyword>
<dbReference type="Pfam" id="PF14316">
    <property type="entry name" value="DUF4381"/>
    <property type="match status" value="1"/>
</dbReference>
<comment type="caution">
    <text evidence="2">The sequence shown here is derived from an EMBL/GenBank/DDBJ whole genome shotgun (WGS) entry which is preliminary data.</text>
</comment>
<keyword evidence="3" id="KW-1185">Reference proteome</keyword>
<evidence type="ECO:0000313" key="3">
    <source>
        <dbReference type="Proteomes" id="UP000664303"/>
    </source>
</evidence>
<dbReference type="RefSeq" id="WP_206561432.1">
    <property type="nucleotide sequence ID" value="NZ_JAFKCZ010000011.1"/>
</dbReference>
<gene>
    <name evidence="2" type="ORF">JYP50_15350</name>
</gene>
<accession>A0A939IMX5</accession>